<dbReference type="PANTHER" id="PTHR35901">
    <property type="entry name" value="RIBONUCLEASE VAPC3"/>
    <property type="match status" value="1"/>
</dbReference>
<evidence type="ECO:0000256" key="1">
    <source>
        <dbReference type="ARBA" id="ARBA00022842"/>
    </source>
</evidence>
<protein>
    <submittedName>
        <fullName evidence="3">Putative Nucleotide binding protein, containing PIN domain</fullName>
    </submittedName>
</protein>
<evidence type="ECO:0000313" key="3">
    <source>
        <dbReference type="EMBL" id="ALM76315.1"/>
    </source>
</evidence>
<name>A0A0S1XES6_THEBA</name>
<feature type="domain" description="PIN" evidence="2">
    <location>
        <begin position="4"/>
        <end position="121"/>
    </location>
</feature>
<dbReference type="InterPro" id="IPR051619">
    <property type="entry name" value="TypeII_TA_RNase_PINc/VapC"/>
</dbReference>
<keyword evidence="1" id="KW-0460">Magnesium</keyword>
<sequence>MRFVIDASLLIDSFSLFDKSRRELSIRVFDAIKDHELYAPKLCQIEFISVLRRFTPEEKVRRFMSVFDFMNLIGESEFFEDAIELSFKIHSRAADCYYISASKILNAILLTNDRKMAENARKADVTVFYILEESQKLFELLEAER</sequence>
<dbReference type="InterPro" id="IPR044153">
    <property type="entry name" value="PIN_Pae0151-like"/>
</dbReference>
<dbReference type="Pfam" id="PF01850">
    <property type="entry name" value="PIN"/>
    <property type="match status" value="1"/>
</dbReference>
<dbReference type="PANTHER" id="PTHR35901:SF1">
    <property type="entry name" value="EXONUCLEASE VAPC9"/>
    <property type="match status" value="1"/>
</dbReference>
<dbReference type="CDD" id="cd09873">
    <property type="entry name" value="PIN_Pae0151-like"/>
    <property type="match status" value="1"/>
</dbReference>
<gene>
    <name evidence="3" type="ORF">TBCH5v1_2424</name>
</gene>
<evidence type="ECO:0000259" key="2">
    <source>
        <dbReference type="Pfam" id="PF01850"/>
    </source>
</evidence>
<dbReference type="RefSeq" id="WP_056934724.1">
    <property type="nucleotide sequence ID" value="NZ_CP013050.1"/>
</dbReference>
<proteinExistence type="predicted"/>
<organism evidence="3 4">
    <name type="scientific">Thermococcus barophilus</name>
    <dbReference type="NCBI Taxonomy" id="55802"/>
    <lineage>
        <taxon>Archaea</taxon>
        <taxon>Methanobacteriati</taxon>
        <taxon>Methanobacteriota</taxon>
        <taxon>Thermococci</taxon>
        <taxon>Thermococcales</taxon>
        <taxon>Thermococcaceae</taxon>
        <taxon>Thermococcus</taxon>
    </lineage>
</organism>
<dbReference type="InterPro" id="IPR029060">
    <property type="entry name" value="PIN-like_dom_sf"/>
</dbReference>
<dbReference type="Gene3D" id="3.40.50.1010">
    <property type="entry name" value="5'-nuclease"/>
    <property type="match status" value="1"/>
</dbReference>
<evidence type="ECO:0000313" key="4">
    <source>
        <dbReference type="Proteomes" id="UP000066042"/>
    </source>
</evidence>
<dbReference type="AlphaFoldDB" id="A0A0S1XES6"/>
<dbReference type="SUPFAM" id="SSF88723">
    <property type="entry name" value="PIN domain-like"/>
    <property type="match status" value="1"/>
</dbReference>
<dbReference type="EMBL" id="CP013050">
    <property type="protein sequence ID" value="ALM76315.1"/>
    <property type="molecule type" value="Genomic_DNA"/>
</dbReference>
<dbReference type="Proteomes" id="UP000066042">
    <property type="component" value="Chromosome"/>
</dbReference>
<dbReference type="GeneID" id="26137639"/>
<dbReference type="PATRIC" id="fig|55802.8.peg.2406"/>
<reference evidence="3 4" key="1">
    <citation type="journal article" date="2016" name="Genome Announc.">
        <title>Complete genome sequence of the hyperthermophilic and piezophilic archaeon Thermococcus barophilus Ch5, capable of growth at the expense of hydrogenogenesis from carbon monoxide and formate.</title>
        <authorList>
            <person name="Oger P."/>
            <person name="Sokolova T.G."/>
            <person name="Kozhevnikova D.A."/>
            <person name="Taranov E.A."/>
            <person name="Vannier P."/>
            <person name="Lee H.S."/>
            <person name="Kwon K.K."/>
            <person name="Kang S.G."/>
            <person name="Lee J.H."/>
            <person name="Bonch-Osmolovskaya E.A."/>
            <person name="Lebedinsky A.V."/>
        </authorList>
    </citation>
    <scope>NUCLEOTIDE SEQUENCE [LARGE SCALE GENOMIC DNA]</scope>
    <source>
        <strain evidence="4">Ch5</strain>
    </source>
</reference>
<dbReference type="STRING" id="55802.TBCH5v1_2424"/>
<dbReference type="InterPro" id="IPR002716">
    <property type="entry name" value="PIN_dom"/>
</dbReference>
<accession>A0A0S1XES6</accession>